<dbReference type="PANTHER" id="PTHR12428">
    <property type="entry name" value="OXA1"/>
    <property type="match status" value="1"/>
</dbReference>
<feature type="transmembrane region" description="Helical" evidence="11">
    <location>
        <begin position="264"/>
        <end position="282"/>
    </location>
</feature>
<dbReference type="EMBL" id="JBHFNT010000252">
    <property type="protein sequence ID" value="MFB2838512.1"/>
    <property type="molecule type" value="Genomic_DNA"/>
</dbReference>
<dbReference type="Pfam" id="PF02096">
    <property type="entry name" value="60KD_IMP"/>
    <property type="match status" value="1"/>
</dbReference>
<dbReference type="InterPro" id="IPR047196">
    <property type="entry name" value="YidC_ALB_C"/>
</dbReference>
<organism evidence="13 14">
    <name type="scientific">Floridaenema evergladense BLCC-F167</name>
    <dbReference type="NCBI Taxonomy" id="3153639"/>
    <lineage>
        <taxon>Bacteria</taxon>
        <taxon>Bacillati</taxon>
        <taxon>Cyanobacteriota</taxon>
        <taxon>Cyanophyceae</taxon>
        <taxon>Oscillatoriophycideae</taxon>
        <taxon>Aerosakkonematales</taxon>
        <taxon>Aerosakkonemataceae</taxon>
        <taxon>Floridanema</taxon>
        <taxon>Floridanema evergladense</taxon>
    </lineage>
</organism>
<protein>
    <submittedName>
        <fullName evidence="13">Membrane protein insertase YidC</fullName>
    </submittedName>
</protein>
<feature type="region of interest" description="Disordered" evidence="10">
    <location>
        <begin position="357"/>
        <end position="385"/>
    </location>
</feature>
<dbReference type="InterPro" id="IPR028055">
    <property type="entry name" value="YidC/Oxa/ALB_C"/>
</dbReference>
<feature type="domain" description="Membrane insertase YidC/Oxa/ALB C-terminal" evidence="12">
    <location>
        <begin position="27"/>
        <end position="342"/>
    </location>
</feature>
<feature type="transmembrane region" description="Helical" evidence="11">
    <location>
        <begin position="308"/>
        <end position="333"/>
    </location>
</feature>
<dbReference type="CDD" id="cd20070">
    <property type="entry name" value="5TM_YidC_Alb3"/>
    <property type="match status" value="1"/>
</dbReference>
<name>A0ABV4WTS0_9CYAN</name>
<dbReference type="NCBIfam" id="TIGR03592">
    <property type="entry name" value="yidC_oxa1_cterm"/>
    <property type="match status" value="1"/>
</dbReference>
<evidence type="ECO:0000256" key="10">
    <source>
        <dbReference type="SAM" id="MobiDB-lite"/>
    </source>
</evidence>
<evidence type="ECO:0000256" key="1">
    <source>
        <dbReference type="ARBA" id="ARBA00004429"/>
    </source>
</evidence>
<evidence type="ECO:0000256" key="3">
    <source>
        <dbReference type="ARBA" id="ARBA00022475"/>
    </source>
</evidence>
<keyword evidence="6 11" id="KW-1133">Transmembrane helix</keyword>
<dbReference type="InterPro" id="IPR001708">
    <property type="entry name" value="YidC/ALB3/OXA1/COX18"/>
</dbReference>
<keyword evidence="14" id="KW-1185">Reference proteome</keyword>
<keyword evidence="4 9" id="KW-0812">Transmembrane</keyword>
<keyword evidence="2" id="KW-0813">Transport</keyword>
<evidence type="ECO:0000256" key="7">
    <source>
        <dbReference type="ARBA" id="ARBA00023136"/>
    </source>
</evidence>
<dbReference type="RefSeq" id="WP_413280824.1">
    <property type="nucleotide sequence ID" value="NZ_JBHFNT010000252.1"/>
</dbReference>
<keyword evidence="8" id="KW-0143">Chaperone</keyword>
<evidence type="ECO:0000256" key="8">
    <source>
        <dbReference type="ARBA" id="ARBA00023186"/>
    </source>
</evidence>
<dbReference type="Proteomes" id="UP001576780">
    <property type="component" value="Unassembled WGS sequence"/>
</dbReference>
<comment type="caution">
    <text evidence="13">The sequence shown here is derived from an EMBL/GenBank/DDBJ whole genome shotgun (WGS) entry which is preliminary data.</text>
</comment>
<evidence type="ECO:0000259" key="12">
    <source>
        <dbReference type="Pfam" id="PF02096"/>
    </source>
</evidence>
<gene>
    <name evidence="13" type="primary">yidC</name>
    <name evidence="13" type="ORF">ACE1CA_28820</name>
</gene>
<dbReference type="NCBIfam" id="NF002734">
    <property type="entry name" value="PRK02654.1"/>
    <property type="match status" value="1"/>
</dbReference>
<evidence type="ECO:0000256" key="2">
    <source>
        <dbReference type="ARBA" id="ARBA00022448"/>
    </source>
</evidence>
<keyword evidence="3" id="KW-1003">Cell membrane</keyword>
<evidence type="ECO:0000256" key="5">
    <source>
        <dbReference type="ARBA" id="ARBA00022927"/>
    </source>
</evidence>
<comment type="subcellular location">
    <subcellularLocation>
        <location evidence="1">Cell inner membrane</location>
        <topology evidence="1">Multi-pass membrane protein</topology>
    </subcellularLocation>
    <subcellularLocation>
        <location evidence="9">Membrane</location>
        <topology evidence="9">Multi-pass membrane protein</topology>
    </subcellularLocation>
</comment>
<dbReference type="PANTHER" id="PTHR12428:SF65">
    <property type="entry name" value="CYTOCHROME C OXIDASE ASSEMBLY PROTEIN COX18, MITOCHONDRIAL"/>
    <property type="match status" value="1"/>
</dbReference>
<feature type="transmembrane region" description="Helical" evidence="11">
    <location>
        <begin position="20"/>
        <end position="45"/>
    </location>
</feature>
<proteinExistence type="inferred from homology"/>
<reference evidence="13 14" key="1">
    <citation type="submission" date="2024-09" db="EMBL/GenBank/DDBJ databases">
        <title>Floridaenema gen nov. (Aerosakkonemataceae, Aerosakkonematales ord. nov., Cyanobacteria) from benthic tropical and subtropical fresh waters, with the description of four new species.</title>
        <authorList>
            <person name="Moretto J.A."/>
            <person name="Berthold D.E."/>
            <person name="Lefler F.W."/>
            <person name="Huang I.-S."/>
            <person name="Laughinghouse H. IV."/>
        </authorList>
    </citation>
    <scope>NUCLEOTIDE SEQUENCE [LARGE SCALE GENOMIC DNA]</scope>
    <source>
        <strain evidence="13 14">BLCC-F167</strain>
    </source>
</reference>
<evidence type="ECO:0000256" key="6">
    <source>
        <dbReference type="ARBA" id="ARBA00022989"/>
    </source>
</evidence>
<evidence type="ECO:0000256" key="9">
    <source>
        <dbReference type="RuleBase" id="RU003945"/>
    </source>
</evidence>
<feature type="compositionally biased region" description="Basic and acidic residues" evidence="10">
    <location>
        <begin position="357"/>
        <end position="372"/>
    </location>
</feature>
<evidence type="ECO:0000313" key="13">
    <source>
        <dbReference type="EMBL" id="MFB2838512.1"/>
    </source>
</evidence>
<keyword evidence="5" id="KW-0653">Protein transport</keyword>
<evidence type="ECO:0000256" key="4">
    <source>
        <dbReference type="ARBA" id="ARBA00022692"/>
    </source>
</evidence>
<comment type="similarity">
    <text evidence="9">Belongs to the OXA1/ALB3/YidC family.</text>
</comment>
<evidence type="ECO:0000313" key="14">
    <source>
        <dbReference type="Proteomes" id="UP001576780"/>
    </source>
</evidence>
<keyword evidence="7 11" id="KW-0472">Membrane</keyword>
<sequence length="385" mass="42374">MDFGVSFLSNNVMLPILDFFYGIVPSYGLAIVALTLVIRFALYPLSAKSIRSMRQTRITQPLMQKRVKEIQERYKEDPAKQQEEMGKLYKEFGNPLAGCLPVVVQMPVLFALFATLRGSPFSDVNYTVNVQVLPKEQIEQVQRQSFATAPQNIYFAESAHAPVIALLPGGNKLAVGEKSQLEFQTPAGKPLEALVAEHPETKLTPTWKITKGEERIKIDANGNIEALQPGDVTIQGTIPGLASDKGFLFIDALGRVGAFDQDGAIHWDIVGMVLFFGISLYINQLLSGQQPGATSNPQQDTVNKITPVIFSGMFLFFPLPAGVLMYMVIANIFQTAQTFILSREPLPENLQKLVEAQEKEAATKEGKGREALPFEPGRSKKKASG</sequence>
<evidence type="ECO:0000256" key="11">
    <source>
        <dbReference type="SAM" id="Phobius"/>
    </source>
</evidence>
<accession>A0ABV4WTS0</accession>